<dbReference type="GO" id="GO:0008927">
    <property type="term" value="F:mannonate dehydratase activity"/>
    <property type="evidence" value="ECO:0007669"/>
    <property type="project" value="UniProtKB-EC"/>
</dbReference>
<evidence type="ECO:0000256" key="6">
    <source>
        <dbReference type="ARBA" id="ARBA00023004"/>
    </source>
</evidence>
<evidence type="ECO:0000256" key="5">
    <source>
        <dbReference type="ARBA" id="ARBA00012927"/>
    </source>
</evidence>
<dbReference type="HAMAP" id="MF_00106">
    <property type="entry name" value="UxuA"/>
    <property type="match status" value="1"/>
</dbReference>
<name>A0ABR7WN77_9SPHI</name>
<evidence type="ECO:0000313" key="10">
    <source>
        <dbReference type="EMBL" id="MBD1363765.1"/>
    </source>
</evidence>
<dbReference type="EMBL" id="JACWMY010000003">
    <property type="protein sequence ID" value="MBD1363765.1"/>
    <property type="molecule type" value="Genomic_DNA"/>
</dbReference>
<dbReference type="NCBIfam" id="NF003027">
    <property type="entry name" value="PRK03906.1"/>
    <property type="match status" value="1"/>
</dbReference>
<dbReference type="Gene3D" id="3.20.20.150">
    <property type="entry name" value="Divalent-metal-dependent TIM barrel enzymes"/>
    <property type="match status" value="1"/>
</dbReference>
<evidence type="ECO:0000313" key="11">
    <source>
        <dbReference type="Proteomes" id="UP000606600"/>
    </source>
</evidence>
<comment type="cofactor">
    <cofactor evidence="9">
        <name>Fe(2+)</name>
        <dbReference type="ChEBI" id="CHEBI:29033"/>
    </cofactor>
    <cofactor evidence="9">
        <name>Mn(2+)</name>
        <dbReference type="ChEBI" id="CHEBI:29035"/>
    </cofactor>
</comment>
<dbReference type="Proteomes" id="UP000606600">
    <property type="component" value="Unassembled WGS sequence"/>
</dbReference>
<dbReference type="NCBIfam" id="TIGR00695">
    <property type="entry name" value="uxuA"/>
    <property type="match status" value="1"/>
</dbReference>
<evidence type="ECO:0000256" key="1">
    <source>
        <dbReference type="ARBA" id="ARBA00001794"/>
    </source>
</evidence>
<comment type="caution">
    <text evidence="10">The sequence shown here is derived from an EMBL/GenBank/DDBJ whole genome shotgun (WGS) entry which is preliminary data.</text>
</comment>
<dbReference type="SUPFAM" id="SSF51658">
    <property type="entry name" value="Xylose isomerase-like"/>
    <property type="match status" value="1"/>
</dbReference>
<comment type="catalytic activity">
    <reaction evidence="1 9">
        <text>D-mannonate = 2-dehydro-3-deoxy-D-gluconate + H2O</text>
        <dbReference type="Rhea" id="RHEA:20097"/>
        <dbReference type="ChEBI" id="CHEBI:15377"/>
        <dbReference type="ChEBI" id="CHEBI:17767"/>
        <dbReference type="ChEBI" id="CHEBI:57990"/>
        <dbReference type="EC" id="4.2.1.8"/>
    </reaction>
</comment>
<keyword evidence="7 9" id="KW-0464">Manganese</keyword>
<dbReference type="InterPro" id="IPR036237">
    <property type="entry name" value="Xyl_isomerase-like_sf"/>
</dbReference>
<dbReference type="PANTHER" id="PTHR30387:SF2">
    <property type="entry name" value="MANNONATE DEHYDRATASE"/>
    <property type="match status" value="1"/>
</dbReference>
<accession>A0ABR7WN77</accession>
<dbReference type="EC" id="4.2.1.8" evidence="5 9"/>
<dbReference type="PIRSF" id="PIRSF016049">
    <property type="entry name" value="Man_dehyd"/>
    <property type="match status" value="1"/>
</dbReference>
<sequence>MSLQQTWRWYGPNDPVSLADARQAGATGIVTALHHIPTGEVWPVDEIQKRKKIIEDAGLTWAVIESVPVHEDIKKRSGNYKQIIENYRQSLLNIGQCGLGIVCYNFMPILDWTRTDLDYLLPDGSTALRFDTAAFAAFDAYILNRPGAEKDYPEKLKIKAKAYYDGLTEADKQQLVSNIIAGLPGSQEGYNTERFLDMLASYGNIDAVTLKANLADFLRDVIPAAEQAGVLMCIHPDDPPYPILGLPRVVSNEQDIVDIYNAIDSPNNGLTFCTGSFGVIADNDLPGMVERLGERIHFIHLRSTKRDADGNFYEADHLTGDVDMYAVMKALLEEQKKRAAAGRTDLTMPFRPDHGHKMLDDLRKKTNPGYSAIGRLRGLAELRGLELGIQRAFNIEAQSTG</sequence>
<comment type="pathway">
    <text evidence="3 9">Carbohydrate metabolism; pentose and glucuronate interconversion.</text>
</comment>
<dbReference type="PANTHER" id="PTHR30387">
    <property type="entry name" value="MANNONATE DEHYDRATASE"/>
    <property type="match status" value="1"/>
</dbReference>
<evidence type="ECO:0000256" key="4">
    <source>
        <dbReference type="ARBA" id="ARBA00007389"/>
    </source>
</evidence>
<gene>
    <name evidence="9 10" type="primary">uxuA</name>
    <name evidence="10" type="ORF">IDJ77_08075</name>
</gene>
<reference evidence="10 11" key="1">
    <citation type="submission" date="2020-09" db="EMBL/GenBank/DDBJ databases">
        <title>Novel species of Mucilaginibacter isolated from a glacier on the Tibetan Plateau.</title>
        <authorList>
            <person name="Liu Q."/>
            <person name="Xin Y.-H."/>
        </authorList>
    </citation>
    <scope>NUCLEOTIDE SEQUENCE [LARGE SCALE GENOMIC DNA]</scope>
    <source>
        <strain evidence="10 11">ZT4R22</strain>
    </source>
</reference>
<evidence type="ECO:0000256" key="2">
    <source>
        <dbReference type="ARBA" id="ARBA00002713"/>
    </source>
</evidence>
<evidence type="ECO:0000256" key="8">
    <source>
        <dbReference type="ARBA" id="ARBA00023239"/>
    </source>
</evidence>
<evidence type="ECO:0000256" key="3">
    <source>
        <dbReference type="ARBA" id="ARBA00004892"/>
    </source>
</evidence>
<keyword evidence="6 9" id="KW-0408">Iron</keyword>
<dbReference type="Pfam" id="PF03786">
    <property type="entry name" value="UxuA"/>
    <property type="match status" value="1"/>
</dbReference>
<comment type="function">
    <text evidence="2 9">Catalyzes the dehydration of D-mannonate.</text>
</comment>
<evidence type="ECO:0000256" key="7">
    <source>
        <dbReference type="ARBA" id="ARBA00023211"/>
    </source>
</evidence>
<keyword evidence="8 9" id="KW-0456">Lyase</keyword>
<proteinExistence type="inferred from homology"/>
<dbReference type="InterPro" id="IPR004628">
    <property type="entry name" value="Man_deHydtase"/>
</dbReference>
<organism evidence="10 11">
    <name type="scientific">Mucilaginibacter pankratovii</name>
    <dbReference type="NCBI Taxonomy" id="2772110"/>
    <lineage>
        <taxon>Bacteria</taxon>
        <taxon>Pseudomonadati</taxon>
        <taxon>Bacteroidota</taxon>
        <taxon>Sphingobacteriia</taxon>
        <taxon>Sphingobacteriales</taxon>
        <taxon>Sphingobacteriaceae</taxon>
        <taxon>Mucilaginibacter</taxon>
    </lineage>
</organism>
<evidence type="ECO:0000256" key="9">
    <source>
        <dbReference type="HAMAP-Rule" id="MF_00106"/>
    </source>
</evidence>
<comment type="similarity">
    <text evidence="4 9">Belongs to the mannonate dehydratase family.</text>
</comment>
<keyword evidence="11" id="KW-1185">Reference proteome</keyword>
<dbReference type="RefSeq" id="WP_191188430.1">
    <property type="nucleotide sequence ID" value="NZ_JACWMY010000003.1"/>
</dbReference>
<protein>
    <recommendedName>
        <fullName evidence="5 9">Mannonate dehydratase</fullName>
        <ecNumber evidence="5 9">4.2.1.8</ecNumber>
    </recommendedName>
    <alternativeName>
        <fullName evidence="9">D-mannonate hydro-lyase</fullName>
    </alternativeName>
</protein>